<evidence type="ECO:0000256" key="7">
    <source>
        <dbReference type="ARBA" id="ARBA00022840"/>
    </source>
</evidence>
<dbReference type="AlphaFoldDB" id="A0A8C9WBU1"/>
<dbReference type="Pfam" id="PF00069">
    <property type="entry name" value="Pkinase"/>
    <property type="match status" value="1"/>
</dbReference>
<keyword evidence="3" id="KW-0723">Serine/threonine-protein kinase</keyword>
<dbReference type="GO" id="GO:0004674">
    <property type="term" value="F:protein serine/threonine kinase activity"/>
    <property type="evidence" value="ECO:0007669"/>
    <property type="project" value="UniProtKB-KW"/>
</dbReference>
<dbReference type="GeneTree" id="ENSGT00950000182996"/>
<feature type="compositionally biased region" description="Polar residues" evidence="11">
    <location>
        <begin position="1"/>
        <end position="10"/>
    </location>
</feature>
<reference evidence="13 14" key="1">
    <citation type="submission" date="2019-04" db="EMBL/GenBank/DDBJ databases">
        <authorList>
            <consortium name="Wellcome Sanger Institute Data Sharing"/>
        </authorList>
    </citation>
    <scope>NUCLEOTIDE SEQUENCE [LARGE SCALE GENOMIC DNA]</scope>
</reference>
<reference evidence="13" key="3">
    <citation type="submission" date="2025-09" db="UniProtKB">
        <authorList>
            <consortium name="Ensembl"/>
        </authorList>
    </citation>
    <scope>IDENTIFICATION</scope>
</reference>
<evidence type="ECO:0000256" key="2">
    <source>
        <dbReference type="ARBA" id="ARBA00012513"/>
    </source>
</evidence>
<dbReference type="InterPro" id="IPR008271">
    <property type="entry name" value="Ser/Thr_kinase_AS"/>
</dbReference>
<feature type="region of interest" description="Disordered" evidence="11">
    <location>
        <begin position="299"/>
        <end position="347"/>
    </location>
</feature>
<dbReference type="GO" id="GO:0007346">
    <property type="term" value="P:regulation of mitotic cell cycle"/>
    <property type="evidence" value="ECO:0007669"/>
    <property type="project" value="TreeGrafter"/>
</dbReference>
<feature type="domain" description="Protein kinase" evidence="12">
    <location>
        <begin position="374"/>
        <end position="539"/>
    </location>
</feature>
<evidence type="ECO:0000313" key="14">
    <source>
        <dbReference type="Proteomes" id="UP000694397"/>
    </source>
</evidence>
<evidence type="ECO:0000256" key="5">
    <source>
        <dbReference type="ARBA" id="ARBA00022741"/>
    </source>
</evidence>
<dbReference type="Ensembl" id="ENSSFOT00015042147.1">
    <property type="protein sequence ID" value="ENSSFOP00015072684.1"/>
    <property type="gene ID" value="ENSSFOG00015030328.1"/>
</dbReference>
<evidence type="ECO:0000256" key="9">
    <source>
        <dbReference type="ARBA" id="ARBA00048679"/>
    </source>
</evidence>
<dbReference type="PROSITE" id="PS00107">
    <property type="entry name" value="PROTEIN_KINASE_ATP"/>
    <property type="match status" value="1"/>
</dbReference>
<keyword evidence="6" id="KW-0418">Kinase</keyword>
<dbReference type="InterPro" id="IPR017441">
    <property type="entry name" value="Protein_kinase_ATP_BS"/>
</dbReference>
<evidence type="ECO:0000259" key="12">
    <source>
        <dbReference type="PROSITE" id="PS50011"/>
    </source>
</evidence>
<feature type="binding site" evidence="10">
    <location>
        <position position="403"/>
    </location>
    <ligand>
        <name>ATP</name>
        <dbReference type="ChEBI" id="CHEBI:30616"/>
    </ligand>
</feature>
<dbReference type="Proteomes" id="UP000694397">
    <property type="component" value="Chromosome 1"/>
</dbReference>
<dbReference type="Gene3D" id="1.10.510.10">
    <property type="entry name" value="Transferase(Phosphotransferase) domain 1"/>
    <property type="match status" value="1"/>
</dbReference>
<proteinExistence type="inferred from homology"/>
<feature type="compositionally biased region" description="Polar residues" evidence="11">
    <location>
        <begin position="29"/>
        <end position="38"/>
    </location>
</feature>
<sequence>MALLNNYTSKTKVKQLKTPHLEQDMESSGHASFFSTASGFLEQGEEDASESSLEIWCRKPVSENQGHAQYETGGEEHPSLEDSETDKGQVSGQTETHPLAPVYDENDATSGQASGSTGTPIVAPTHDDRETERSYPAWEEQDPPKDRPVEMGIHQASVAKYPEDALDHSEEAASWSCLELWSKQSVSEDWAHFHSQTGVTNDAASNDTEAERGQVSDQMKTSLALSAEMREFKTSPCCEAQIPQKQVQKGMGNLHTPVAEELKATGALEQGKEVASGSCLEIQKKKSILKHQVNVQNHTGLKGDLASQDSEAKRRQTSGPTDTPSAALGFDNTGSERSPPYHEEQNFQKQLRKRMGNLQASETEDPKAAVKRVYDQGDLLGEGGYGSTYEGFRKSDGLLVAIKYVSKSKAEMVMDTEGPIPVEVALLRRVNSAPSCPYIIRLIEWFDLPTEYALILERPHPCKDLLDVCISLGGRLSEELARSVMLHVVKALIHCQNRGVMHRDLKPENLLMTTTEIKLIDFGCGAFLKDTPFYQFFGQ</sequence>
<evidence type="ECO:0000256" key="4">
    <source>
        <dbReference type="ARBA" id="ARBA00022679"/>
    </source>
</evidence>
<keyword evidence="5 10" id="KW-0547">Nucleotide-binding</keyword>
<feature type="compositionally biased region" description="Polar residues" evidence="11">
    <location>
        <begin position="197"/>
        <end position="207"/>
    </location>
</feature>
<comment type="catalytic activity">
    <reaction evidence="8">
        <text>L-threonyl-[protein] + ATP = O-phospho-L-threonyl-[protein] + ADP + H(+)</text>
        <dbReference type="Rhea" id="RHEA:46608"/>
        <dbReference type="Rhea" id="RHEA-COMP:11060"/>
        <dbReference type="Rhea" id="RHEA-COMP:11605"/>
        <dbReference type="ChEBI" id="CHEBI:15378"/>
        <dbReference type="ChEBI" id="CHEBI:30013"/>
        <dbReference type="ChEBI" id="CHEBI:30616"/>
        <dbReference type="ChEBI" id="CHEBI:61977"/>
        <dbReference type="ChEBI" id="CHEBI:456216"/>
        <dbReference type="EC" id="2.7.11.1"/>
    </reaction>
</comment>
<comment type="similarity">
    <text evidence="1">Belongs to the protein kinase superfamily. CAMK Ser/Thr protein kinase family. PIM subfamily.</text>
</comment>
<evidence type="ECO:0000256" key="11">
    <source>
        <dbReference type="SAM" id="MobiDB-lite"/>
    </source>
</evidence>
<organism evidence="13 14">
    <name type="scientific">Scleropages formosus</name>
    <name type="common">Asian bonytongue</name>
    <name type="synonym">Osteoglossum formosum</name>
    <dbReference type="NCBI Taxonomy" id="113540"/>
    <lineage>
        <taxon>Eukaryota</taxon>
        <taxon>Metazoa</taxon>
        <taxon>Chordata</taxon>
        <taxon>Craniata</taxon>
        <taxon>Vertebrata</taxon>
        <taxon>Euteleostomi</taxon>
        <taxon>Actinopterygii</taxon>
        <taxon>Neopterygii</taxon>
        <taxon>Teleostei</taxon>
        <taxon>Osteoglossocephala</taxon>
        <taxon>Osteoglossomorpha</taxon>
        <taxon>Osteoglossiformes</taxon>
        <taxon>Osteoglossidae</taxon>
        <taxon>Scleropages</taxon>
    </lineage>
</organism>
<feature type="compositionally biased region" description="Polar residues" evidence="11">
    <location>
        <begin position="108"/>
        <end position="119"/>
    </location>
</feature>
<feature type="region of interest" description="Disordered" evidence="11">
    <location>
        <begin position="1"/>
        <end position="149"/>
    </location>
</feature>
<dbReference type="SMART" id="SM00220">
    <property type="entry name" value="S_TKc"/>
    <property type="match status" value="1"/>
</dbReference>
<evidence type="ECO:0000256" key="3">
    <source>
        <dbReference type="ARBA" id="ARBA00022527"/>
    </source>
</evidence>
<dbReference type="GO" id="GO:0043066">
    <property type="term" value="P:negative regulation of apoptotic process"/>
    <property type="evidence" value="ECO:0007669"/>
    <property type="project" value="TreeGrafter"/>
</dbReference>
<keyword evidence="4" id="KW-0808">Transferase</keyword>
<dbReference type="PANTHER" id="PTHR22984:SF11">
    <property type="entry name" value="AURORA KINASE-RELATED"/>
    <property type="match status" value="1"/>
</dbReference>
<evidence type="ECO:0000256" key="10">
    <source>
        <dbReference type="PROSITE-ProRule" id="PRU10141"/>
    </source>
</evidence>
<dbReference type="PANTHER" id="PTHR22984">
    <property type="entry name" value="SERINE/THREONINE-PROTEIN KINASE PIM"/>
    <property type="match status" value="1"/>
</dbReference>
<keyword evidence="14" id="KW-1185">Reference proteome</keyword>
<dbReference type="GO" id="GO:0005524">
    <property type="term" value="F:ATP binding"/>
    <property type="evidence" value="ECO:0007669"/>
    <property type="project" value="UniProtKB-UniRule"/>
</dbReference>
<comment type="catalytic activity">
    <reaction evidence="9">
        <text>L-seryl-[protein] + ATP = O-phospho-L-seryl-[protein] + ADP + H(+)</text>
        <dbReference type="Rhea" id="RHEA:17989"/>
        <dbReference type="Rhea" id="RHEA-COMP:9863"/>
        <dbReference type="Rhea" id="RHEA-COMP:11604"/>
        <dbReference type="ChEBI" id="CHEBI:15378"/>
        <dbReference type="ChEBI" id="CHEBI:29999"/>
        <dbReference type="ChEBI" id="CHEBI:30616"/>
        <dbReference type="ChEBI" id="CHEBI:83421"/>
        <dbReference type="ChEBI" id="CHEBI:456216"/>
        <dbReference type="EC" id="2.7.11.1"/>
    </reaction>
</comment>
<protein>
    <recommendedName>
        <fullName evidence="2">non-specific serine/threonine protein kinase</fullName>
        <ecNumber evidence="2">2.7.11.1</ecNumber>
    </recommendedName>
</protein>
<dbReference type="Gene3D" id="3.30.200.20">
    <property type="entry name" value="Phosphorylase Kinase, domain 1"/>
    <property type="match status" value="1"/>
</dbReference>
<name>A0A8C9WBU1_SCLFO</name>
<dbReference type="SUPFAM" id="SSF56112">
    <property type="entry name" value="Protein kinase-like (PK-like)"/>
    <property type="match status" value="1"/>
</dbReference>
<feature type="region of interest" description="Disordered" evidence="11">
    <location>
        <begin position="197"/>
        <end position="218"/>
    </location>
</feature>
<dbReference type="PROSITE" id="PS50011">
    <property type="entry name" value="PROTEIN_KINASE_DOM"/>
    <property type="match status" value="1"/>
</dbReference>
<dbReference type="InterPro" id="IPR051138">
    <property type="entry name" value="PIM_Ser/Thr_kinase"/>
</dbReference>
<dbReference type="GO" id="GO:0005737">
    <property type="term" value="C:cytoplasm"/>
    <property type="evidence" value="ECO:0007669"/>
    <property type="project" value="TreeGrafter"/>
</dbReference>
<dbReference type="EC" id="2.7.11.1" evidence="2"/>
<dbReference type="InterPro" id="IPR011009">
    <property type="entry name" value="Kinase-like_dom_sf"/>
</dbReference>
<accession>A0A8C9WBU1</accession>
<evidence type="ECO:0000256" key="8">
    <source>
        <dbReference type="ARBA" id="ARBA00047899"/>
    </source>
</evidence>
<dbReference type="InterPro" id="IPR000719">
    <property type="entry name" value="Prot_kinase_dom"/>
</dbReference>
<dbReference type="PROSITE" id="PS00108">
    <property type="entry name" value="PROTEIN_KINASE_ST"/>
    <property type="match status" value="1"/>
</dbReference>
<evidence type="ECO:0000256" key="1">
    <source>
        <dbReference type="ARBA" id="ARBA00005505"/>
    </source>
</evidence>
<keyword evidence="7 10" id="KW-0067">ATP-binding</keyword>
<dbReference type="OrthoDB" id="8596411at2759"/>
<reference evidence="13" key="2">
    <citation type="submission" date="2025-08" db="UniProtKB">
        <authorList>
            <consortium name="Ensembl"/>
        </authorList>
    </citation>
    <scope>IDENTIFICATION</scope>
</reference>
<evidence type="ECO:0000256" key="6">
    <source>
        <dbReference type="ARBA" id="ARBA00022777"/>
    </source>
</evidence>
<evidence type="ECO:0000313" key="13">
    <source>
        <dbReference type="Ensembl" id="ENSSFOP00015072684.1"/>
    </source>
</evidence>